<feature type="binding site" evidence="16">
    <location>
        <position position="73"/>
    </location>
    <ligand>
        <name>substrate</name>
    </ligand>
</feature>
<evidence type="ECO:0000256" key="2">
    <source>
        <dbReference type="ARBA" id="ARBA00005967"/>
    </source>
</evidence>
<keyword evidence="11" id="KW-0443">Lipid metabolism</keyword>
<dbReference type="PANTHER" id="PTHR34299:SF1">
    <property type="entry name" value="DIACYLGLYCEROL KINASE"/>
    <property type="match status" value="1"/>
</dbReference>
<keyword evidence="9 17" id="KW-0067">ATP-binding</keyword>
<evidence type="ECO:0000256" key="15">
    <source>
        <dbReference type="PIRSR" id="PIRSR600829-1"/>
    </source>
</evidence>
<evidence type="ECO:0000256" key="1">
    <source>
        <dbReference type="ARBA" id="ARBA00004651"/>
    </source>
</evidence>
<dbReference type="InterPro" id="IPR000829">
    <property type="entry name" value="DAGK"/>
</dbReference>
<evidence type="ECO:0000256" key="8">
    <source>
        <dbReference type="ARBA" id="ARBA00022777"/>
    </source>
</evidence>
<keyword evidence="12 19" id="KW-0472">Membrane</keyword>
<gene>
    <name evidence="20" type="ORF">GM612_01045</name>
</gene>
<evidence type="ECO:0000256" key="12">
    <source>
        <dbReference type="ARBA" id="ARBA00023136"/>
    </source>
</evidence>
<feature type="binding site" evidence="18">
    <location>
        <position position="80"/>
    </location>
    <ligand>
        <name>a divalent metal cation</name>
        <dbReference type="ChEBI" id="CHEBI:60240"/>
    </ligand>
</feature>
<protein>
    <submittedName>
        <fullName evidence="20">UDP kinase</fullName>
    </submittedName>
</protein>
<evidence type="ECO:0000256" key="6">
    <source>
        <dbReference type="ARBA" id="ARBA00022692"/>
    </source>
</evidence>
<proteinExistence type="inferred from homology"/>
<keyword evidence="18" id="KW-0479">Metal-binding</keyword>
<dbReference type="GO" id="GO:0005524">
    <property type="term" value="F:ATP binding"/>
    <property type="evidence" value="ECO:0007669"/>
    <property type="project" value="UniProtKB-KW"/>
</dbReference>
<feature type="binding site" evidence="18">
    <location>
        <position position="32"/>
    </location>
    <ligand>
        <name>a divalent metal cation</name>
        <dbReference type="ChEBI" id="CHEBI:60240"/>
    </ligand>
</feature>
<dbReference type="Pfam" id="PF01219">
    <property type="entry name" value="DAGK_prokar"/>
    <property type="match status" value="1"/>
</dbReference>
<comment type="cofactor">
    <cofactor evidence="18">
        <name>Mg(2+)</name>
        <dbReference type="ChEBI" id="CHEBI:18420"/>
    </cofactor>
    <text evidence="18">Mn(2+), Zn(2+), Cd(2+) and Co(2+) support activity to lesser extents.</text>
</comment>
<evidence type="ECO:0000256" key="5">
    <source>
        <dbReference type="ARBA" id="ARBA00022679"/>
    </source>
</evidence>
<evidence type="ECO:0000313" key="21">
    <source>
        <dbReference type="Proteomes" id="UP000466388"/>
    </source>
</evidence>
<keyword evidence="7 17" id="KW-0547">Nucleotide-binding</keyword>
<dbReference type="GO" id="GO:0016301">
    <property type="term" value="F:kinase activity"/>
    <property type="evidence" value="ECO:0007669"/>
    <property type="project" value="UniProtKB-KW"/>
</dbReference>
<keyword evidence="10 19" id="KW-1133">Transmembrane helix</keyword>
<evidence type="ECO:0000313" key="20">
    <source>
        <dbReference type="EMBL" id="MTV81239.1"/>
    </source>
</evidence>
<comment type="similarity">
    <text evidence="2">Belongs to the bacterial diacylglycerol kinase family.</text>
</comment>
<keyword evidence="3" id="KW-1003">Cell membrane</keyword>
<dbReference type="AlphaFoldDB" id="A0A7X3C2H1"/>
<comment type="caution">
    <text evidence="20">The sequence shown here is derived from an EMBL/GenBank/DDBJ whole genome shotgun (WGS) entry which is preliminary data.</text>
</comment>
<dbReference type="CDD" id="cd14265">
    <property type="entry name" value="UDPK_IM_like"/>
    <property type="match status" value="1"/>
</dbReference>
<dbReference type="EMBL" id="WNJO01000001">
    <property type="protein sequence ID" value="MTV81239.1"/>
    <property type="molecule type" value="Genomic_DNA"/>
</dbReference>
<evidence type="ECO:0000256" key="10">
    <source>
        <dbReference type="ARBA" id="ARBA00022989"/>
    </source>
</evidence>
<comment type="subcellular location">
    <subcellularLocation>
        <location evidence="1">Cell membrane</location>
        <topology evidence="1">Multi-pass membrane protein</topology>
    </subcellularLocation>
</comment>
<keyword evidence="6 19" id="KW-0812">Transmembrane</keyword>
<accession>A0A7X3C2H1</accession>
<feature type="transmembrane region" description="Helical" evidence="19">
    <location>
        <begin position="60"/>
        <end position="79"/>
    </location>
</feature>
<feature type="transmembrane region" description="Helical" evidence="19">
    <location>
        <begin position="100"/>
        <end position="122"/>
    </location>
</feature>
<reference evidence="20 21" key="1">
    <citation type="submission" date="2019-11" db="EMBL/GenBank/DDBJ databases">
        <title>Lactobacillus sp. nov. CRM56-3, isolated from fermented tea leaves.</title>
        <authorList>
            <person name="Phuengjayaem S."/>
            <person name="Tanasupawat S."/>
        </authorList>
    </citation>
    <scope>NUCLEOTIDE SEQUENCE [LARGE SCALE GENOMIC DNA]</scope>
    <source>
        <strain evidence="20 21">CRM56-3</strain>
    </source>
</reference>
<keyword evidence="21" id="KW-1185">Reference proteome</keyword>
<evidence type="ECO:0000256" key="18">
    <source>
        <dbReference type="PIRSR" id="PIRSR600829-4"/>
    </source>
</evidence>
<dbReference type="GO" id="GO:0046872">
    <property type="term" value="F:metal ion binding"/>
    <property type="evidence" value="ECO:0007669"/>
    <property type="project" value="UniProtKB-KW"/>
</dbReference>
<feature type="active site" description="Proton acceptor" evidence="15">
    <location>
        <position position="73"/>
    </location>
</feature>
<evidence type="ECO:0000256" key="7">
    <source>
        <dbReference type="ARBA" id="ARBA00022741"/>
    </source>
</evidence>
<keyword evidence="18" id="KW-0460">Magnesium</keyword>
<evidence type="ECO:0000256" key="16">
    <source>
        <dbReference type="PIRSR" id="PIRSR600829-2"/>
    </source>
</evidence>
<feature type="binding site" evidence="17">
    <location>
        <position position="80"/>
    </location>
    <ligand>
        <name>ATP</name>
        <dbReference type="ChEBI" id="CHEBI:30616"/>
    </ligand>
</feature>
<keyword evidence="5" id="KW-0808">Transferase</keyword>
<keyword evidence="4" id="KW-0444">Lipid biosynthesis</keyword>
<dbReference type="InterPro" id="IPR033717">
    <property type="entry name" value="UDPK"/>
</dbReference>
<name>A0A7X3C2H1_9LACO</name>
<sequence length="134" mass="14737">MGLNDKQLNKNKSFLQSVIHALSGVYSLISTERNFRKHLVMALMAILLGIWLDLSITEWLWITLAIFVVVVAEVLNTVVESIVDLIVGHHYDKSAKKAKDVAAGGVLIAAIFAVIIGCLIFIPELIQQFHIGGN</sequence>
<keyword evidence="8 20" id="KW-0418">Kinase</keyword>
<organism evidence="20 21">
    <name type="scientific">Secundilactobacillus folii</name>
    <dbReference type="NCBI Taxonomy" id="2678357"/>
    <lineage>
        <taxon>Bacteria</taxon>
        <taxon>Bacillati</taxon>
        <taxon>Bacillota</taxon>
        <taxon>Bacilli</taxon>
        <taxon>Lactobacillales</taxon>
        <taxon>Lactobacillaceae</taxon>
        <taxon>Secundilactobacillus</taxon>
    </lineage>
</organism>
<evidence type="ECO:0000256" key="9">
    <source>
        <dbReference type="ARBA" id="ARBA00022840"/>
    </source>
</evidence>
<evidence type="ECO:0000256" key="13">
    <source>
        <dbReference type="ARBA" id="ARBA00023209"/>
    </source>
</evidence>
<dbReference type="GO" id="GO:0005886">
    <property type="term" value="C:plasma membrane"/>
    <property type="evidence" value="ECO:0007669"/>
    <property type="project" value="UniProtKB-SubCell"/>
</dbReference>
<dbReference type="RefSeq" id="WP_155430654.1">
    <property type="nucleotide sequence ID" value="NZ_WNJO01000001.1"/>
</dbReference>
<evidence type="ECO:0000256" key="3">
    <source>
        <dbReference type="ARBA" id="ARBA00022475"/>
    </source>
</evidence>
<dbReference type="Gene3D" id="1.10.287.3610">
    <property type="match status" value="1"/>
</dbReference>
<dbReference type="InterPro" id="IPR036945">
    <property type="entry name" value="DAGK_sf"/>
</dbReference>
<feature type="binding site" evidence="17">
    <location>
        <begin position="99"/>
        <end position="100"/>
    </location>
    <ligand>
        <name>ATP</name>
        <dbReference type="ChEBI" id="CHEBI:30616"/>
    </ligand>
</feature>
<evidence type="ECO:0000256" key="4">
    <source>
        <dbReference type="ARBA" id="ARBA00022516"/>
    </source>
</evidence>
<dbReference type="Proteomes" id="UP000466388">
    <property type="component" value="Unassembled WGS sequence"/>
</dbReference>
<evidence type="ECO:0000256" key="19">
    <source>
        <dbReference type="SAM" id="Phobius"/>
    </source>
</evidence>
<keyword evidence="13" id="KW-0594">Phospholipid biosynthesis</keyword>
<feature type="binding site" evidence="17">
    <location>
        <position position="32"/>
    </location>
    <ligand>
        <name>ATP</name>
        <dbReference type="ChEBI" id="CHEBI:30616"/>
    </ligand>
</feature>
<dbReference type="GO" id="GO:0008654">
    <property type="term" value="P:phospholipid biosynthetic process"/>
    <property type="evidence" value="ECO:0007669"/>
    <property type="project" value="UniProtKB-KW"/>
</dbReference>
<feature type="transmembrane region" description="Helical" evidence="19">
    <location>
        <begin position="38"/>
        <end position="54"/>
    </location>
</feature>
<keyword evidence="14" id="KW-1208">Phospholipid metabolism</keyword>
<evidence type="ECO:0000256" key="11">
    <source>
        <dbReference type="ARBA" id="ARBA00023098"/>
    </source>
</evidence>
<evidence type="ECO:0000256" key="14">
    <source>
        <dbReference type="ARBA" id="ARBA00023264"/>
    </source>
</evidence>
<dbReference type="PANTHER" id="PTHR34299">
    <property type="entry name" value="DIACYLGLYCEROL KINASE"/>
    <property type="match status" value="1"/>
</dbReference>
<evidence type="ECO:0000256" key="17">
    <source>
        <dbReference type="PIRSR" id="PIRSR600829-3"/>
    </source>
</evidence>